<organism evidence="3 4">
    <name type="scientific">Actinokineospora terrae</name>
    <dbReference type="NCBI Taxonomy" id="155974"/>
    <lineage>
        <taxon>Bacteria</taxon>
        <taxon>Bacillati</taxon>
        <taxon>Actinomycetota</taxon>
        <taxon>Actinomycetes</taxon>
        <taxon>Pseudonocardiales</taxon>
        <taxon>Pseudonocardiaceae</taxon>
        <taxon>Actinokineospora</taxon>
    </lineage>
</organism>
<evidence type="ECO:0000256" key="1">
    <source>
        <dbReference type="SAM" id="SignalP"/>
    </source>
</evidence>
<evidence type="ECO:0000259" key="2">
    <source>
        <dbReference type="SMART" id="SM00458"/>
    </source>
</evidence>
<name>A0A1H9S225_9PSEU</name>
<dbReference type="RefSeq" id="WP_092777763.1">
    <property type="nucleotide sequence ID" value="NZ_FOGI01000005.1"/>
</dbReference>
<dbReference type="GO" id="GO:0030246">
    <property type="term" value="F:carbohydrate binding"/>
    <property type="evidence" value="ECO:0007669"/>
    <property type="project" value="UniProtKB-KW"/>
</dbReference>
<keyword evidence="4" id="KW-1185">Reference proteome</keyword>
<proteinExistence type="predicted"/>
<dbReference type="AlphaFoldDB" id="A0A1H9S225"/>
<dbReference type="SMART" id="SM00458">
    <property type="entry name" value="RICIN"/>
    <property type="match status" value="1"/>
</dbReference>
<feature type="chain" id="PRO_5011692268" evidence="1">
    <location>
        <begin position="27"/>
        <end position="170"/>
    </location>
</feature>
<dbReference type="STRING" id="155974.SAMN04487818_105219"/>
<dbReference type="CDD" id="cd00161">
    <property type="entry name" value="beta-trefoil_Ricin-like"/>
    <property type="match status" value="1"/>
</dbReference>
<feature type="domain" description="Ricin B lectin" evidence="2">
    <location>
        <begin position="29"/>
        <end position="168"/>
    </location>
</feature>
<dbReference type="Proteomes" id="UP000199051">
    <property type="component" value="Unassembled WGS sequence"/>
</dbReference>
<protein>
    <submittedName>
        <fullName evidence="3">Ricin-type beta-trefoil lectin domain-containing protein</fullName>
    </submittedName>
</protein>
<sequence>MTARTLVAAITGAVAIVLASALPASADVDGAWHELRSNNSDKCLDVAGASLDGGANVIQWTCHGGDNQKWQLVLVESYDIYQVVSAGSGKCLDVTGASTDNGAQVIQWDCSGDTNQQWQLIPRTDNGYELQAVHSSKCLDVTGASTEDGAKVIQWECSGNDNQAWSITNV</sequence>
<dbReference type="Pfam" id="PF14200">
    <property type="entry name" value="RicinB_lectin_2"/>
    <property type="match status" value="1"/>
</dbReference>
<dbReference type="PROSITE" id="PS50231">
    <property type="entry name" value="RICIN_B_LECTIN"/>
    <property type="match status" value="1"/>
</dbReference>
<evidence type="ECO:0000313" key="3">
    <source>
        <dbReference type="EMBL" id="SER78675.1"/>
    </source>
</evidence>
<keyword evidence="1" id="KW-0732">Signal</keyword>
<gene>
    <name evidence="3" type="ORF">SAMN04487818_105219</name>
</gene>
<accession>A0A1H9S225</accession>
<dbReference type="InterPro" id="IPR000772">
    <property type="entry name" value="Ricin_B_lectin"/>
</dbReference>
<keyword evidence="3" id="KW-0430">Lectin</keyword>
<feature type="signal peptide" evidence="1">
    <location>
        <begin position="1"/>
        <end position="26"/>
    </location>
</feature>
<dbReference type="Gene3D" id="2.80.10.50">
    <property type="match status" value="3"/>
</dbReference>
<dbReference type="InterPro" id="IPR035992">
    <property type="entry name" value="Ricin_B-like_lectins"/>
</dbReference>
<dbReference type="SUPFAM" id="SSF50370">
    <property type="entry name" value="Ricin B-like lectins"/>
    <property type="match status" value="1"/>
</dbReference>
<evidence type="ECO:0000313" key="4">
    <source>
        <dbReference type="Proteomes" id="UP000199051"/>
    </source>
</evidence>
<reference evidence="4" key="1">
    <citation type="submission" date="2016-10" db="EMBL/GenBank/DDBJ databases">
        <authorList>
            <person name="Varghese N."/>
            <person name="Submissions S."/>
        </authorList>
    </citation>
    <scope>NUCLEOTIDE SEQUENCE [LARGE SCALE GENOMIC DNA]</scope>
    <source>
        <strain evidence="4">DSM 44260</strain>
    </source>
</reference>
<dbReference type="EMBL" id="FOGI01000005">
    <property type="protein sequence ID" value="SER78675.1"/>
    <property type="molecule type" value="Genomic_DNA"/>
</dbReference>